<comment type="similarity">
    <text evidence="1 4">Belongs to the glycosyl hydrolase 43 family.</text>
</comment>
<feature type="domain" description="Beta-xylosidase C-terminal Concanavalin A-like" evidence="5">
    <location>
        <begin position="353"/>
        <end position="541"/>
    </location>
</feature>
<dbReference type="Gene3D" id="2.115.10.20">
    <property type="entry name" value="Glycosyl hydrolase domain, family 43"/>
    <property type="match status" value="1"/>
</dbReference>
<gene>
    <name evidence="6" type="ORF">R2Q92_02305</name>
</gene>
<sequence>MTFAPEPPRGLRNPILPGFNPDPSIARRGDDYYIATSTFEWLPAVQLHHSTDLAHWELVGHAITDRRIDLRGIHPSGGVWAPCLSVDPEDGRFYLVFSIMKSQTVDVFDVDNFVIWADEITGPWSEPLYVNSVGFDSSLFHDDDGSKWLVTLEWETRPGYQHPGSIVAQRFDPATGEVGAPVRIHQGTSDRGALEAPHLYKRDGRYYLMTAEGGTGYGHSVCLARAERVCGPYESDPIGPFLTSAPQPYFGRDYRDFLRPEFFNPDAPMQKAGHGSLVESTDGRWWVAHLSSRPLPGTTSCVLGRETSLQEVRWNDDGWLRMTTPGPMPQEYVDLPGEDISTSDLDVEMGAAGALSPHFASLRAPIDPSWCVSAPEGLRVRGRDSLHSRFDVSLVATRLRAFTAVAETTFEAAPVRYSQAAGMTLFYDDRNFLFARVSWSEQYESRTIALVRARTVDEFDEVLVEQPIPDGPVTVRLQVDQGLATFAWRPEAGAWHDLGGSVDSQFMSDDVIRGFTGQFIGMAVVDALGKSLEATFTDFAVRYPAAEVRDAADDRRLPTHTTP</sequence>
<evidence type="ECO:0000313" key="6">
    <source>
        <dbReference type="EMBL" id="MDZ8160651.1"/>
    </source>
</evidence>
<accession>A0ABU5N3I5</accession>
<dbReference type="CDD" id="cd09000">
    <property type="entry name" value="GH43_SXA-like"/>
    <property type="match status" value="1"/>
</dbReference>
<evidence type="ECO:0000256" key="1">
    <source>
        <dbReference type="ARBA" id="ARBA00009865"/>
    </source>
</evidence>
<dbReference type="RefSeq" id="WP_194423345.1">
    <property type="nucleotide sequence ID" value="NZ_BAAAPT010000001.1"/>
</dbReference>
<organism evidence="6 7">
    <name type="scientific">Microbacterium aquimaris</name>
    <dbReference type="NCBI Taxonomy" id="459816"/>
    <lineage>
        <taxon>Bacteria</taxon>
        <taxon>Bacillati</taxon>
        <taxon>Actinomycetota</taxon>
        <taxon>Actinomycetes</taxon>
        <taxon>Micrococcales</taxon>
        <taxon>Microbacteriaceae</taxon>
        <taxon>Microbacterium</taxon>
    </lineage>
</organism>
<keyword evidence="7" id="KW-1185">Reference proteome</keyword>
<evidence type="ECO:0000256" key="3">
    <source>
        <dbReference type="ARBA" id="ARBA00023295"/>
    </source>
</evidence>
<keyword evidence="3 4" id="KW-0326">Glycosidase</keyword>
<evidence type="ECO:0000256" key="4">
    <source>
        <dbReference type="RuleBase" id="RU361187"/>
    </source>
</evidence>
<keyword evidence="2 4" id="KW-0378">Hydrolase</keyword>
<dbReference type="GO" id="GO:0016787">
    <property type="term" value="F:hydrolase activity"/>
    <property type="evidence" value="ECO:0007669"/>
    <property type="project" value="UniProtKB-KW"/>
</dbReference>
<dbReference type="InterPro" id="IPR013320">
    <property type="entry name" value="ConA-like_dom_sf"/>
</dbReference>
<dbReference type="Gene3D" id="2.60.120.200">
    <property type="match status" value="1"/>
</dbReference>
<protein>
    <submittedName>
        <fullName evidence="6">Glycoside hydrolase family 43 protein</fullName>
    </submittedName>
</protein>
<dbReference type="InterPro" id="IPR051795">
    <property type="entry name" value="Glycosyl_Hydrlase_43"/>
</dbReference>
<name>A0ABU5N3I5_9MICO</name>
<dbReference type="InterPro" id="IPR041542">
    <property type="entry name" value="GH43_C2"/>
</dbReference>
<comment type="caution">
    <text evidence="6">The sequence shown here is derived from an EMBL/GenBank/DDBJ whole genome shotgun (WGS) entry which is preliminary data.</text>
</comment>
<dbReference type="PANTHER" id="PTHR42812:SF12">
    <property type="entry name" value="BETA-XYLOSIDASE-RELATED"/>
    <property type="match status" value="1"/>
</dbReference>
<dbReference type="EMBL" id="JAWJYN010000001">
    <property type="protein sequence ID" value="MDZ8160651.1"/>
    <property type="molecule type" value="Genomic_DNA"/>
</dbReference>
<evidence type="ECO:0000313" key="7">
    <source>
        <dbReference type="Proteomes" id="UP001291912"/>
    </source>
</evidence>
<dbReference type="SUPFAM" id="SSF75005">
    <property type="entry name" value="Arabinanase/levansucrase/invertase"/>
    <property type="match status" value="1"/>
</dbReference>
<dbReference type="Pfam" id="PF17851">
    <property type="entry name" value="GH43_C2"/>
    <property type="match status" value="1"/>
</dbReference>
<reference evidence="6 7" key="1">
    <citation type="submission" date="2023-10" db="EMBL/GenBank/DDBJ databases">
        <title>Microbacterium xanthum sp. nov., isolated from seaweed.</title>
        <authorList>
            <person name="Lee S.D."/>
        </authorList>
    </citation>
    <scope>NUCLEOTIDE SEQUENCE [LARGE SCALE GENOMIC DNA]</scope>
    <source>
        <strain evidence="6 7">KCTC 19124</strain>
    </source>
</reference>
<dbReference type="InterPro" id="IPR023296">
    <property type="entry name" value="Glyco_hydro_beta-prop_sf"/>
</dbReference>
<proteinExistence type="inferred from homology"/>
<dbReference type="PANTHER" id="PTHR42812">
    <property type="entry name" value="BETA-XYLOSIDASE"/>
    <property type="match status" value="1"/>
</dbReference>
<evidence type="ECO:0000259" key="5">
    <source>
        <dbReference type="Pfam" id="PF17851"/>
    </source>
</evidence>
<dbReference type="Proteomes" id="UP001291912">
    <property type="component" value="Unassembled WGS sequence"/>
</dbReference>
<evidence type="ECO:0000256" key="2">
    <source>
        <dbReference type="ARBA" id="ARBA00022801"/>
    </source>
</evidence>
<dbReference type="InterPro" id="IPR006710">
    <property type="entry name" value="Glyco_hydro_43"/>
</dbReference>
<dbReference type="SUPFAM" id="SSF49899">
    <property type="entry name" value="Concanavalin A-like lectins/glucanases"/>
    <property type="match status" value="1"/>
</dbReference>
<dbReference type="Pfam" id="PF04616">
    <property type="entry name" value="Glyco_hydro_43"/>
    <property type="match status" value="1"/>
</dbReference>